<evidence type="ECO:0000313" key="3">
    <source>
        <dbReference type="Proteomes" id="UP001556118"/>
    </source>
</evidence>
<dbReference type="RefSeq" id="WP_367774854.1">
    <property type="nucleotide sequence ID" value="NZ_JBFNXR010000052.1"/>
</dbReference>
<feature type="compositionally biased region" description="Basic and acidic residues" evidence="1">
    <location>
        <begin position="87"/>
        <end position="108"/>
    </location>
</feature>
<accession>A0ABV3REY1</accession>
<organism evidence="2 3">
    <name type="scientific">Novosphingobium rhizovicinum</name>
    <dbReference type="NCBI Taxonomy" id="3228928"/>
    <lineage>
        <taxon>Bacteria</taxon>
        <taxon>Pseudomonadati</taxon>
        <taxon>Pseudomonadota</taxon>
        <taxon>Alphaproteobacteria</taxon>
        <taxon>Sphingomonadales</taxon>
        <taxon>Sphingomonadaceae</taxon>
        <taxon>Novosphingobium</taxon>
    </lineage>
</organism>
<evidence type="ECO:0000313" key="2">
    <source>
        <dbReference type="EMBL" id="MEW9856407.1"/>
    </source>
</evidence>
<name>A0ABV3REY1_9SPHN</name>
<evidence type="ECO:0000256" key="1">
    <source>
        <dbReference type="SAM" id="MobiDB-lite"/>
    </source>
</evidence>
<reference evidence="2 3" key="1">
    <citation type="submission" date="2024-06" db="EMBL/GenBank/DDBJ databases">
        <title>Novosphingobium rhizovicinus M1R2S20.</title>
        <authorList>
            <person name="Sun J.-Q."/>
        </authorList>
    </citation>
    <scope>NUCLEOTIDE SEQUENCE [LARGE SCALE GENOMIC DNA]</scope>
    <source>
        <strain evidence="2 3">M1R2S20</strain>
    </source>
</reference>
<protein>
    <submittedName>
        <fullName evidence="2">Uncharacterized protein</fullName>
    </submittedName>
</protein>
<dbReference type="EMBL" id="JBFNXR010000052">
    <property type="protein sequence ID" value="MEW9856407.1"/>
    <property type="molecule type" value="Genomic_DNA"/>
</dbReference>
<comment type="caution">
    <text evidence="2">The sequence shown here is derived from an EMBL/GenBank/DDBJ whole genome shotgun (WGS) entry which is preliminary data.</text>
</comment>
<keyword evidence="3" id="KW-1185">Reference proteome</keyword>
<proteinExistence type="predicted"/>
<feature type="region of interest" description="Disordered" evidence="1">
    <location>
        <begin position="84"/>
        <end position="111"/>
    </location>
</feature>
<sequence>MLPLRPTARKRGVLLGVTALAAAGTLAYALWPAQRLSAEGGSFVRDGEAGFVVTDFAYALGPDTQDTKACPNGMSWDVSQAFAATPEGKRRPGEDDEAYGKRLEDGGKRLSATPDGKNYCLHPELAPTDVHAQVLAHPDARADGIDLDGKISRSPADARSGRLDFVGRDGAKGVDNQFWRAVGCNRSYQSAGQSNGFAVEMYTGSWGILFKLADVDDLRNDDDVEVGIFANADPIQLSPTRKALEYATYAMDQDPRFRASTRGRIVDGMLTTDPVDVRFHHVVNGMYLERPLRDAQIKATLTPQGVLKGYLAGYTPVVELYDYQFGFRNAKDAAGKPSPPGRILGSSNGAARVLGHTCPGIWQSLHRLADGHPDPASSAFTSISTQYRFEARPAFVVDVETRGSNDKLVRND</sequence>
<gene>
    <name evidence="2" type="ORF">ABUH87_14810</name>
</gene>
<dbReference type="Proteomes" id="UP001556118">
    <property type="component" value="Unassembled WGS sequence"/>
</dbReference>